<dbReference type="InterPro" id="IPR036291">
    <property type="entry name" value="NAD(P)-bd_dom_sf"/>
</dbReference>
<organism evidence="3 4">
    <name type="scientific">Sporothrix epigloea</name>
    <dbReference type="NCBI Taxonomy" id="1892477"/>
    <lineage>
        <taxon>Eukaryota</taxon>
        <taxon>Fungi</taxon>
        <taxon>Dikarya</taxon>
        <taxon>Ascomycota</taxon>
        <taxon>Pezizomycotina</taxon>
        <taxon>Sordariomycetes</taxon>
        <taxon>Sordariomycetidae</taxon>
        <taxon>Ophiostomatales</taxon>
        <taxon>Ophiostomataceae</taxon>
        <taxon>Sporothrix</taxon>
    </lineage>
</organism>
<dbReference type="PANTHER" id="PTHR43205:SF7">
    <property type="entry name" value="PROSTAGLANDIN REDUCTASE 1"/>
    <property type="match status" value="1"/>
</dbReference>
<keyword evidence="4" id="KW-1185">Reference proteome</keyword>
<feature type="domain" description="Enoyl reductase (ER)" evidence="2">
    <location>
        <begin position="22"/>
        <end position="350"/>
    </location>
</feature>
<reference evidence="3 4" key="1">
    <citation type="submission" date="2024-01" db="EMBL/GenBank/DDBJ databases">
        <authorList>
            <person name="Allen C."/>
            <person name="Tagirdzhanova G."/>
        </authorList>
    </citation>
    <scope>NUCLEOTIDE SEQUENCE [LARGE SCALE GENOMIC DNA]</scope>
    <source>
        <strain evidence="3 4">CBS 119000</strain>
    </source>
</reference>
<evidence type="ECO:0000313" key="4">
    <source>
        <dbReference type="Proteomes" id="UP001642502"/>
    </source>
</evidence>
<dbReference type="EMBL" id="CAWUON010000005">
    <property type="protein sequence ID" value="CAK7263945.1"/>
    <property type="molecule type" value="Genomic_DNA"/>
</dbReference>
<dbReference type="SUPFAM" id="SSF51735">
    <property type="entry name" value="NAD(P)-binding Rossmann-fold domains"/>
    <property type="match status" value="1"/>
</dbReference>
<comment type="caution">
    <text evidence="3">The sequence shown here is derived from an EMBL/GenBank/DDBJ whole genome shotgun (WGS) entry which is preliminary data.</text>
</comment>
<dbReference type="SMART" id="SM00829">
    <property type="entry name" value="PKS_ER"/>
    <property type="match status" value="1"/>
</dbReference>
<proteinExistence type="predicted"/>
<dbReference type="Gene3D" id="3.40.50.720">
    <property type="entry name" value="NAD(P)-binding Rossmann-like Domain"/>
    <property type="match status" value="1"/>
</dbReference>
<gene>
    <name evidence="3" type="ORF">SEPCBS119000_000738</name>
</gene>
<dbReference type="Pfam" id="PF16884">
    <property type="entry name" value="ADH_N_2"/>
    <property type="match status" value="1"/>
</dbReference>
<dbReference type="Proteomes" id="UP001642502">
    <property type="component" value="Unassembled WGS sequence"/>
</dbReference>
<dbReference type="PANTHER" id="PTHR43205">
    <property type="entry name" value="PROSTAGLANDIN REDUCTASE"/>
    <property type="match status" value="1"/>
</dbReference>
<dbReference type="Pfam" id="PF00107">
    <property type="entry name" value="ADH_zinc_N"/>
    <property type="match status" value="1"/>
</dbReference>
<dbReference type="CDD" id="cd05288">
    <property type="entry name" value="PGDH"/>
    <property type="match status" value="1"/>
</dbReference>
<evidence type="ECO:0000259" key="2">
    <source>
        <dbReference type="SMART" id="SM00829"/>
    </source>
</evidence>
<dbReference type="InterPro" id="IPR013149">
    <property type="entry name" value="ADH-like_C"/>
</dbReference>
<accession>A0ABP0D6V7</accession>
<evidence type="ECO:0000256" key="1">
    <source>
        <dbReference type="ARBA" id="ARBA00023002"/>
    </source>
</evidence>
<keyword evidence="1" id="KW-0560">Oxidoreductase</keyword>
<dbReference type="InterPro" id="IPR045010">
    <property type="entry name" value="MDR_fam"/>
</dbReference>
<evidence type="ECO:0000313" key="3">
    <source>
        <dbReference type="EMBL" id="CAK7263945.1"/>
    </source>
</evidence>
<dbReference type="InterPro" id="IPR011032">
    <property type="entry name" value="GroES-like_sf"/>
</dbReference>
<dbReference type="Gene3D" id="3.90.180.10">
    <property type="entry name" value="Medium-chain alcohol dehydrogenases, catalytic domain"/>
    <property type="match status" value="1"/>
</dbReference>
<dbReference type="InterPro" id="IPR020843">
    <property type="entry name" value="ER"/>
</dbReference>
<name>A0ABP0D6V7_9PEZI</name>
<dbReference type="SUPFAM" id="SSF50129">
    <property type="entry name" value="GroES-like"/>
    <property type="match status" value="1"/>
</dbReference>
<sequence length="354" mass="38035">MVANKTFIFKHVPNGAPVPGKDILTEERLFDLDAAPPKGGLVVEVLYASFDPYLRGKLRDPAIKSYSPAFPLDGPIANDAVARVIKSDSPKFAKGDLVLAYLPIAQYAAIPGDVPDIRGQPGVRLVQNPHGLDLANFLGPLGMPGLTAYAALYEIGQPKKGETIFVSSAAGAVGQMVGQIAKRLGLRAIGSVGSEEKLAFIKRDLGYDAGFNYKTESVIDAVKRLAPDGIDIYFENVGGDHMEAALQNMNVHGRVAVCGVIGDYNKKSGESKTGIKDLFRFVQKRIRLQGFLVGDADFGPKYAAEHQKHIQQWMHEGSFKSKLSVTEGIDNAAESLAGLLEGRNFGKAVLKIGE</sequence>
<dbReference type="InterPro" id="IPR041694">
    <property type="entry name" value="ADH_N_2"/>
</dbReference>
<protein>
    <recommendedName>
        <fullName evidence="2">Enoyl reductase (ER) domain-containing protein</fullName>
    </recommendedName>
</protein>